<dbReference type="EC" id="2.2.1.7" evidence="10"/>
<dbReference type="InterPro" id="IPR009014">
    <property type="entry name" value="Transketo_C/PFOR_II"/>
</dbReference>
<name>A0A518BJU9_9BACT</name>
<feature type="binding site" evidence="10">
    <location>
        <position position="412"/>
    </location>
    <ligand>
        <name>thiamine diphosphate</name>
        <dbReference type="ChEBI" id="CHEBI:58937"/>
    </ligand>
</feature>
<comment type="function">
    <text evidence="10">Catalyzes the acyloin condensation reaction between C atoms 2 and 3 of pyruvate and glyceraldehyde 3-phosphate to yield 1-deoxy-D-xylulose-5-phosphate (DXP).</text>
</comment>
<dbReference type="HAMAP" id="MF_00315">
    <property type="entry name" value="DXP_synth"/>
    <property type="match status" value="1"/>
</dbReference>
<dbReference type="AlphaFoldDB" id="A0A518BJU9"/>
<dbReference type="InterPro" id="IPR020826">
    <property type="entry name" value="Transketolase_BS"/>
</dbReference>
<dbReference type="InterPro" id="IPR029061">
    <property type="entry name" value="THDP-binding"/>
</dbReference>
<feature type="binding site" evidence="10">
    <location>
        <position position="174"/>
    </location>
    <ligand>
        <name>Mg(2+)</name>
        <dbReference type="ChEBI" id="CHEBI:18420"/>
    </ligand>
</feature>
<feature type="binding site" evidence="10">
    <location>
        <position position="203"/>
    </location>
    <ligand>
        <name>Mg(2+)</name>
        <dbReference type="ChEBI" id="CHEBI:18420"/>
    </ligand>
</feature>
<evidence type="ECO:0000256" key="5">
    <source>
        <dbReference type="ARBA" id="ARBA00022723"/>
    </source>
</evidence>
<protein>
    <recommendedName>
        <fullName evidence="10">1-deoxy-D-xylulose-5-phosphate synthase</fullName>
        <ecNumber evidence="10">2.2.1.7</ecNumber>
    </recommendedName>
    <alternativeName>
        <fullName evidence="10">1-deoxyxylulose-5-phosphate synthase</fullName>
        <shortName evidence="10">DXP synthase</shortName>
        <shortName evidence="10">DXPS</shortName>
    </alternativeName>
</protein>
<feature type="binding site" evidence="10">
    <location>
        <position position="203"/>
    </location>
    <ligand>
        <name>thiamine diphosphate</name>
        <dbReference type="ChEBI" id="CHEBI:58937"/>
    </ligand>
</feature>
<organism evidence="13 14">
    <name type="scientific">Engelhardtia mirabilis</name>
    <dbReference type="NCBI Taxonomy" id="2528011"/>
    <lineage>
        <taxon>Bacteria</taxon>
        <taxon>Pseudomonadati</taxon>
        <taxon>Planctomycetota</taxon>
        <taxon>Planctomycetia</taxon>
        <taxon>Planctomycetia incertae sedis</taxon>
        <taxon>Engelhardtia</taxon>
    </lineage>
</organism>
<dbReference type="RefSeq" id="WP_145065241.1">
    <property type="nucleotide sequence ID" value="NZ_CP036287.1"/>
</dbReference>
<dbReference type="InterPro" id="IPR005475">
    <property type="entry name" value="Transketolase-like_Pyr-bd"/>
</dbReference>
<keyword evidence="4 10" id="KW-0808">Transferase</keyword>
<dbReference type="InterPro" id="IPR005477">
    <property type="entry name" value="Dxylulose-5-P_synthase"/>
</dbReference>
<dbReference type="Proteomes" id="UP000316921">
    <property type="component" value="Chromosome"/>
</dbReference>
<comment type="cofactor">
    <cofactor evidence="10">
        <name>thiamine diphosphate</name>
        <dbReference type="ChEBI" id="CHEBI:58937"/>
    </cofactor>
    <text evidence="10">Binds 1 thiamine pyrophosphate per subunit.</text>
</comment>
<keyword evidence="7 10" id="KW-0784">Thiamine biosynthesis</keyword>
<comment type="caution">
    <text evidence="10">Lacks conserved residue(s) required for the propagation of feature annotation.</text>
</comment>
<dbReference type="FunFam" id="3.40.50.920:FF:000002">
    <property type="entry name" value="1-deoxy-D-xylulose-5-phosphate synthase"/>
    <property type="match status" value="1"/>
</dbReference>
<dbReference type="EMBL" id="CP036287">
    <property type="protein sequence ID" value="QDU67244.1"/>
    <property type="molecule type" value="Genomic_DNA"/>
</dbReference>
<dbReference type="InterPro" id="IPR049557">
    <property type="entry name" value="Transketolase_CS"/>
</dbReference>
<dbReference type="PROSITE" id="PS00802">
    <property type="entry name" value="TRANSKETOLASE_2"/>
    <property type="match status" value="1"/>
</dbReference>
<dbReference type="PROSITE" id="PS00801">
    <property type="entry name" value="TRANSKETOLASE_1"/>
    <property type="match status" value="1"/>
</dbReference>
<evidence type="ECO:0000256" key="9">
    <source>
        <dbReference type="ARBA" id="ARBA00023229"/>
    </source>
</evidence>
<evidence type="ECO:0000256" key="7">
    <source>
        <dbReference type="ARBA" id="ARBA00022977"/>
    </source>
</evidence>
<dbReference type="Pfam" id="PF02779">
    <property type="entry name" value="Transket_pyr"/>
    <property type="match status" value="1"/>
</dbReference>
<evidence type="ECO:0000256" key="1">
    <source>
        <dbReference type="ARBA" id="ARBA00004980"/>
    </source>
</evidence>
<evidence type="ECO:0000256" key="3">
    <source>
        <dbReference type="ARBA" id="ARBA00011738"/>
    </source>
</evidence>
<keyword evidence="5 10" id="KW-0479">Metal-binding</keyword>
<dbReference type="GO" id="GO:0019288">
    <property type="term" value="P:isopentenyl diphosphate biosynthetic process, methylerythritol 4-phosphate pathway"/>
    <property type="evidence" value="ECO:0007669"/>
    <property type="project" value="TreeGrafter"/>
</dbReference>
<dbReference type="UniPathway" id="UPA00064">
    <property type="reaction ID" value="UER00091"/>
</dbReference>
<dbReference type="SMART" id="SM00861">
    <property type="entry name" value="Transket_pyr"/>
    <property type="match status" value="1"/>
</dbReference>
<dbReference type="SUPFAM" id="SSF52518">
    <property type="entry name" value="Thiamin diphosphate-binding fold (THDP-binding)"/>
    <property type="match status" value="2"/>
</dbReference>
<dbReference type="GO" id="GO:0016114">
    <property type="term" value="P:terpenoid biosynthetic process"/>
    <property type="evidence" value="ECO:0007669"/>
    <property type="project" value="UniProtKB-UniRule"/>
</dbReference>
<dbReference type="Pfam" id="PF02780">
    <property type="entry name" value="Transketolase_C"/>
    <property type="match status" value="1"/>
</dbReference>
<comment type="subunit">
    <text evidence="3 10">Homodimer.</text>
</comment>
<dbReference type="KEGG" id="pbap:Pla133_23220"/>
<evidence type="ECO:0000256" key="11">
    <source>
        <dbReference type="SAM" id="MobiDB-lite"/>
    </source>
</evidence>
<comment type="catalytic activity">
    <reaction evidence="10">
        <text>D-glyceraldehyde 3-phosphate + pyruvate + H(+) = 1-deoxy-D-xylulose 5-phosphate + CO2</text>
        <dbReference type="Rhea" id="RHEA:12605"/>
        <dbReference type="ChEBI" id="CHEBI:15361"/>
        <dbReference type="ChEBI" id="CHEBI:15378"/>
        <dbReference type="ChEBI" id="CHEBI:16526"/>
        <dbReference type="ChEBI" id="CHEBI:57792"/>
        <dbReference type="ChEBI" id="CHEBI:59776"/>
        <dbReference type="EC" id="2.2.1.7"/>
    </reaction>
</comment>
<dbReference type="Pfam" id="PF13292">
    <property type="entry name" value="DXP_synthase_N"/>
    <property type="match status" value="1"/>
</dbReference>
<feature type="compositionally biased region" description="Basic and acidic residues" evidence="11">
    <location>
        <begin position="313"/>
        <end position="325"/>
    </location>
</feature>
<dbReference type="NCBIfam" id="NF003933">
    <property type="entry name" value="PRK05444.2-2"/>
    <property type="match status" value="1"/>
</dbReference>
<evidence type="ECO:0000256" key="6">
    <source>
        <dbReference type="ARBA" id="ARBA00022842"/>
    </source>
</evidence>
<feature type="region of interest" description="Disordered" evidence="11">
    <location>
        <begin position="1"/>
        <end position="25"/>
    </location>
</feature>
<dbReference type="PANTHER" id="PTHR43322">
    <property type="entry name" value="1-D-DEOXYXYLULOSE 5-PHOSPHATE SYNTHASE-RELATED"/>
    <property type="match status" value="1"/>
</dbReference>
<dbReference type="Gene3D" id="3.40.50.920">
    <property type="match status" value="1"/>
</dbReference>
<dbReference type="GO" id="GO:0005829">
    <property type="term" value="C:cytosol"/>
    <property type="evidence" value="ECO:0007669"/>
    <property type="project" value="TreeGrafter"/>
</dbReference>
<evidence type="ECO:0000256" key="10">
    <source>
        <dbReference type="HAMAP-Rule" id="MF_00315"/>
    </source>
</evidence>
<accession>A0A518BJU9</accession>
<reference evidence="13 14" key="1">
    <citation type="submission" date="2019-02" db="EMBL/GenBank/DDBJ databases">
        <title>Deep-cultivation of Planctomycetes and their phenomic and genomic characterization uncovers novel biology.</title>
        <authorList>
            <person name="Wiegand S."/>
            <person name="Jogler M."/>
            <person name="Boedeker C."/>
            <person name="Pinto D."/>
            <person name="Vollmers J."/>
            <person name="Rivas-Marin E."/>
            <person name="Kohn T."/>
            <person name="Peeters S.H."/>
            <person name="Heuer A."/>
            <person name="Rast P."/>
            <person name="Oberbeckmann S."/>
            <person name="Bunk B."/>
            <person name="Jeske O."/>
            <person name="Meyerdierks A."/>
            <person name="Storesund J.E."/>
            <person name="Kallscheuer N."/>
            <person name="Luecker S."/>
            <person name="Lage O.M."/>
            <person name="Pohl T."/>
            <person name="Merkel B.J."/>
            <person name="Hornburger P."/>
            <person name="Mueller R.-W."/>
            <person name="Bruemmer F."/>
            <person name="Labrenz M."/>
            <person name="Spormann A.M."/>
            <person name="Op den Camp H."/>
            <person name="Overmann J."/>
            <person name="Amann R."/>
            <person name="Jetten M.S.M."/>
            <person name="Mascher T."/>
            <person name="Medema M.H."/>
            <person name="Devos D.P."/>
            <person name="Kaster A.-K."/>
            <person name="Ovreas L."/>
            <person name="Rohde M."/>
            <person name="Galperin M.Y."/>
            <person name="Jogler C."/>
        </authorList>
    </citation>
    <scope>NUCLEOTIDE SEQUENCE [LARGE SCALE GENOMIC DNA]</scope>
    <source>
        <strain evidence="13 14">Pla133</strain>
    </source>
</reference>
<keyword evidence="6 10" id="KW-0460">Magnesium</keyword>
<dbReference type="GO" id="GO:0008661">
    <property type="term" value="F:1-deoxy-D-xylulose-5-phosphate synthase activity"/>
    <property type="evidence" value="ECO:0007669"/>
    <property type="project" value="UniProtKB-UniRule"/>
</dbReference>
<comment type="cofactor">
    <cofactor evidence="10">
        <name>Mg(2+)</name>
        <dbReference type="ChEBI" id="CHEBI:18420"/>
    </cofactor>
    <text evidence="10">Binds 1 Mg(2+) ion per subunit.</text>
</comment>
<sequence>MSAPPPSPGSNPVPADSPALDDDGAAVGYPLLDLIESSPDALRELERERLPEVCDELRRFLLEAVLSTGGHLGSNLGVVELTVALHRVFDFRRDRVVYDTSHQAYPHKVLTGRRHLFPTLRQTGGMCGFTNPEESEQDLFHLGHAGTSISLATGLARATAHEPDPPSVVAVIGDSSLGAGVAFEALNDAGSAGEKLIVVLNDNEWSISRSVGSLGRYLSRIRSNRTLQRAQQEIHNLIASIPLIGDRVERTLDQVREVLRHSIVAGHVFEELGVTYVGPLDGHDVDQLVSRLEAARELDGVVLLHTLTQKGKGHPDAPTHPERVHAAKPPKSITAPRATPESIKVQPSGGCLEGTTVEAGISHTEAFASALAAEVERDPRVHAIVAGMPSGTGLVQFAERFPARFHDVGITEQHGVAMAAGMAKAGLRPVVAIYSTFLQRAYDQVFQEVALQNLPVVFAMDRAGLVGQDGPTHNGVFDIAYLRTLPNFTLCAPRDATDARRMLELGLRLDGPTGIRYPRGSCPGRERVHESERAAMVPGLAEVLLEGEDVVIWAYGALVPEAILAAERLRERGILVGVVDARFAKPLDEERLAKDLRSHRLLITLEEHQRAGGFGSAVLESASRMRGARAQIRVLGIPDRFQDHCTRREEQLARCGIDADGVERTVVQFLERSRV</sequence>
<dbReference type="InterPro" id="IPR033248">
    <property type="entry name" value="Transketolase_C"/>
</dbReference>
<evidence type="ECO:0000256" key="2">
    <source>
        <dbReference type="ARBA" id="ARBA00011081"/>
    </source>
</evidence>
<dbReference type="GO" id="GO:0009228">
    <property type="term" value="P:thiamine biosynthetic process"/>
    <property type="evidence" value="ECO:0007669"/>
    <property type="project" value="UniProtKB-UniRule"/>
</dbReference>
<feature type="domain" description="Transketolase-like pyrimidine-binding" evidence="12">
    <location>
        <begin position="361"/>
        <end position="525"/>
    </location>
</feature>
<comment type="similarity">
    <text evidence="2 10">Belongs to the transketolase family. DXPS subfamily.</text>
</comment>
<keyword evidence="9 10" id="KW-0414">Isoprene biosynthesis</keyword>
<keyword evidence="14" id="KW-1185">Reference proteome</keyword>
<dbReference type="Gene3D" id="3.40.50.970">
    <property type="match status" value="2"/>
</dbReference>
<proteinExistence type="inferred from homology"/>
<dbReference type="CDD" id="cd07033">
    <property type="entry name" value="TPP_PYR_DXS_TK_like"/>
    <property type="match status" value="1"/>
</dbReference>
<comment type="pathway">
    <text evidence="1 10">Metabolic intermediate biosynthesis; 1-deoxy-D-xylulose 5-phosphate biosynthesis; 1-deoxy-D-xylulose 5-phosphate from D-glyceraldehyde 3-phosphate and pyruvate: step 1/1.</text>
</comment>
<evidence type="ECO:0000259" key="12">
    <source>
        <dbReference type="SMART" id="SM00861"/>
    </source>
</evidence>
<dbReference type="PANTHER" id="PTHR43322:SF5">
    <property type="entry name" value="1-DEOXY-D-XYLULOSE-5-PHOSPHATE SYNTHASE, CHLOROPLASTIC"/>
    <property type="match status" value="1"/>
</dbReference>
<evidence type="ECO:0000313" key="13">
    <source>
        <dbReference type="EMBL" id="QDU67244.1"/>
    </source>
</evidence>
<evidence type="ECO:0000256" key="8">
    <source>
        <dbReference type="ARBA" id="ARBA00023052"/>
    </source>
</evidence>
<dbReference type="GO" id="GO:0000287">
    <property type="term" value="F:magnesium ion binding"/>
    <property type="evidence" value="ECO:0007669"/>
    <property type="project" value="UniProtKB-UniRule"/>
</dbReference>
<feature type="binding site" evidence="10">
    <location>
        <position position="102"/>
    </location>
    <ligand>
        <name>thiamine diphosphate</name>
        <dbReference type="ChEBI" id="CHEBI:58937"/>
    </ligand>
</feature>
<dbReference type="CDD" id="cd02007">
    <property type="entry name" value="TPP_DXS"/>
    <property type="match status" value="1"/>
</dbReference>
<feature type="binding site" evidence="10">
    <location>
        <begin position="143"/>
        <end position="145"/>
    </location>
    <ligand>
        <name>thiamine diphosphate</name>
        <dbReference type="ChEBI" id="CHEBI:58937"/>
    </ligand>
</feature>
<feature type="compositionally biased region" description="Pro residues" evidence="11">
    <location>
        <begin position="1"/>
        <end position="11"/>
    </location>
</feature>
<feature type="region of interest" description="Disordered" evidence="11">
    <location>
        <begin position="309"/>
        <end position="336"/>
    </location>
</feature>
<dbReference type="NCBIfam" id="TIGR00204">
    <property type="entry name" value="dxs"/>
    <property type="match status" value="1"/>
</dbReference>
<dbReference type="GO" id="GO:0030976">
    <property type="term" value="F:thiamine pyrophosphate binding"/>
    <property type="evidence" value="ECO:0007669"/>
    <property type="project" value="UniProtKB-UniRule"/>
</dbReference>
<evidence type="ECO:0000256" key="4">
    <source>
        <dbReference type="ARBA" id="ARBA00022679"/>
    </source>
</evidence>
<feature type="binding site" evidence="10">
    <location>
        <position position="314"/>
    </location>
    <ligand>
        <name>thiamine diphosphate</name>
        <dbReference type="ChEBI" id="CHEBI:58937"/>
    </ligand>
</feature>
<gene>
    <name evidence="10 13" type="primary">dxs</name>
    <name evidence="13" type="ORF">Pla133_23220</name>
</gene>
<keyword evidence="8 10" id="KW-0786">Thiamine pyrophosphate</keyword>
<dbReference type="SUPFAM" id="SSF52922">
    <property type="entry name" value="TK C-terminal domain-like"/>
    <property type="match status" value="1"/>
</dbReference>
<evidence type="ECO:0000313" key="14">
    <source>
        <dbReference type="Proteomes" id="UP000316921"/>
    </source>
</evidence>